<proteinExistence type="predicted"/>
<reference evidence="4" key="1">
    <citation type="submission" date="2016-10" db="EMBL/GenBank/DDBJ databases">
        <authorList>
            <person name="Varghese N."/>
            <person name="Submissions S."/>
        </authorList>
    </citation>
    <scope>NUCLEOTIDE SEQUENCE [LARGE SCALE GENOMIC DNA]</scope>
    <source>
        <strain evidence="4">CGMCC 1.6294</strain>
    </source>
</reference>
<name>A0A1I6GG52_9GAMM</name>
<dbReference type="Gene3D" id="2.120.10.30">
    <property type="entry name" value="TolB, C-terminal domain"/>
    <property type="match status" value="1"/>
</dbReference>
<dbReference type="AlphaFoldDB" id="A0A1I6GG52"/>
<dbReference type="InterPro" id="IPR011042">
    <property type="entry name" value="6-blade_b-propeller_TolB-like"/>
</dbReference>
<dbReference type="SUPFAM" id="SSF50952">
    <property type="entry name" value="Soluble quinoprotein glucose dehydrogenase"/>
    <property type="match status" value="1"/>
</dbReference>
<evidence type="ECO:0000313" key="4">
    <source>
        <dbReference type="Proteomes" id="UP000199290"/>
    </source>
</evidence>
<feature type="domain" description="Glucose/Sorbosone dehydrogenase" evidence="2">
    <location>
        <begin position="198"/>
        <end position="526"/>
    </location>
</feature>
<dbReference type="Pfam" id="PF07995">
    <property type="entry name" value="GSDH"/>
    <property type="match status" value="1"/>
</dbReference>
<dbReference type="InterPro" id="IPR011041">
    <property type="entry name" value="Quinoprot_gluc/sorb_DH_b-prop"/>
</dbReference>
<accession>A0A1I6GG52</accession>
<protein>
    <submittedName>
        <fullName evidence="3">Glucose/arabinose dehydrogenase, beta-propeller fold</fullName>
    </submittedName>
</protein>
<keyword evidence="1" id="KW-1133">Transmembrane helix</keyword>
<dbReference type="InterPro" id="IPR012938">
    <property type="entry name" value="Glc/Sorbosone_DH"/>
</dbReference>
<feature type="transmembrane region" description="Helical" evidence="1">
    <location>
        <begin position="159"/>
        <end position="176"/>
    </location>
</feature>
<organism evidence="3 4">
    <name type="scientific">Marinobacter gudaonensis</name>
    <dbReference type="NCBI Taxonomy" id="375760"/>
    <lineage>
        <taxon>Bacteria</taxon>
        <taxon>Pseudomonadati</taxon>
        <taxon>Pseudomonadota</taxon>
        <taxon>Gammaproteobacteria</taxon>
        <taxon>Pseudomonadales</taxon>
        <taxon>Marinobacteraceae</taxon>
        <taxon>Marinobacter</taxon>
    </lineage>
</organism>
<keyword evidence="4" id="KW-1185">Reference proteome</keyword>
<dbReference type="EMBL" id="FOYV01000001">
    <property type="protein sequence ID" value="SFR41184.1"/>
    <property type="molecule type" value="Genomic_DNA"/>
</dbReference>
<keyword evidence="1" id="KW-0472">Membrane</keyword>
<keyword evidence="1" id="KW-0812">Transmembrane</keyword>
<evidence type="ECO:0000259" key="2">
    <source>
        <dbReference type="Pfam" id="PF07995"/>
    </source>
</evidence>
<dbReference type="Proteomes" id="UP000199290">
    <property type="component" value="Unassembled WGS sequence"/>
</dbReference>
<evidence type="ECO:0000256" key="1">
    <source>
        <dbReference type="SAM" id="Phobius"/>
    </source>
</evidence>
<gene>
    <name evidence="3" type="ORF">SAMN04488073_0738</name>
</gene>
<sequence>MVVKKMGLRIRTVIIAFLVALVAGTLVGTVVQTQFNLLALQNLGVAISLEARWTATLHDLLHFAPLYAALFGTSFLLFQAIAALVLTRLPGWMLKPGHGVAGAAGLWAAFAITNALLPMPTLIAATRSVTGLLVMLLTAAWAGWLFARLAATNRANRTGTVTPVVAGVLLLGSLGFTETVRAQSAVDDYQVETVASGLEHPWSVAFLPDGGALVTERAGRLRQITPEGQLVNAPIKGVPPVFNSAQAGLFDVVLSPDFANDHRIFLAYACGTEAAYHLCVASAQLQRDQLTEVVEIFRARPAKEGSAHYGGRMVWLPDDTLIVTLGDGFDYREQAQKLSSHLGKIIRLNPDGSVPADNPFVGRDDALPEIYSFGHRNVQGLVYDAREDLLLAHEHGPRGGDEINVIEPGQNYGWPVITYGIDYTGAMITPYTAREGMKQPLLQWTPSIAPSGMTRYRGHLFPEWQGDLLVGALAARNVHRVTLNGLRANDAGILFGKLDARIRDVATGPDGALYLLTDSSDGKLLRITPMAGSDAVSSEVELVLSPEQLDWIGEQIFRNECAGQTRCLVHWNAGEAFPSLGIGHFIWYPAGVEGRFVESFPALVDFMRRRNVELPESLAELRPFDAPWADRDAFLQVSDSASVEDLRAFLMKTRAVQTEFIYHRARESLSRVIGAAPESKTDVVTARVAALSETPGGVYALIDYVNFKGEGLAESERYNGEGWGLLQVLLAMSGHPADTALDQFREAAARVLTRRADNAEAPIERERWLPGWLKRVETYVEPASRVIPE</sequence>
<evidence type="ECO:0000313" key="3">
    <source>
        <dbReference type="EMBL" id="SFR41184.1"/>
    </source>
</evidence>
<dbReference type="STRING" id="375760.SAMN04488073_0738"/>
<dbReference type="PANTHER" id="PTHR19328:SF75">
    <property type="entry name" value="ALDOSE SUGAR DEHYDROGENASE YLII"/>
    <property type="match status" value="1"/>
</dbReference>
<feature type="transmembrane region" description="Helical" evidence="1">
    <location>
        <begin position="129"/>
        <end position="147"/>
    </location>
</feature>
<dbReference type="PANTHER" id="PTHR19328">
    <property type="entry name" value="HEDGEHOG-INTERACTING PROTEIN"/>
    <property type="match status" value="1"/>
</dbReference>
<feature type="transmembrane region" description="Helical" evidence="1">
    <location>
        <begin position="12"/>
        <end position="31"/>
    </location>
</feature>
<feature type="transmembrane region" description="Helical" evidence="1">
    <location>
        <begin position="99"/>
        <end position="117"/>
    </location>
</feature>
<feature type="transmembrane region" description="Helical" evidence="1">
    <location>
        <begin position="66"/>
        <end position="87"/>
    </location>
</feature>